<evidence type="ECO:0000256" key="5">
    <source>
        <dbReference type="PIRSR" id="PIRSR000106-1"/>
    </source>
</evidence>
<dbReference type="PIRSF" id="PIRSF000106">
    <property type="entry name" value="ME"/>
    <property type="match status" value="1"/>
</dbReference>
<dbReference type="Pfam" id="PF00390">
    <property type="entry name" value="malic"/>
    <property type="match status" value="1"/>
</dbReference>
<comment type="similarity">
    <text evidence="2 8">Belongs to the malic enzymes family.</text>
</comment>
<accession>D8QKY0</accession>
<feature type="domain" description="Malic enzyme NAD-binding" evidence="9">
    <location>
        <begin position="270"/>
        <end position="532"/>
    </location>
</feature>
<feature type="binding site" evidence="6">
    <location>
        <position position="463"/>
    </location>
    <ligand>
        <name>(S)-malate</name>
        <dbReference type="ChEBI" id="CHEBI:15589"/>
    </ligand>
</feature>
<evidence type="ECO:0000313" key="11">
    <source>
        <dbReference type="EMBL" id="EFI91509.1"/>
    </source>
</evidence>
<sequence length="570" mass="62877">MAPNEQKQVFRVALRGDALLTSPRWNKGTAFTTEERHAFGLTGRLPYRVNTVEEQVERAYDQLSGRSDIGKNSFLQSMKAQNWVLYYSLIGKHLHELVPIIYTPTEAEAISQYSHLFRRSEGLFLTYHHRDAMEDDFLEQVKGRDIDLIVCSDAEAILGIGDQGASRVGISAAKSAIYTLIGGIDPSKCLAVTLDVGTDNEELLGDKLYVGWPHKRVRGQEYDDFMERFVQLVRKHLPHCLLHFEDFGVTNANRLLARYRHTHAVFNDDIQGTGAVTLATLMAAVGVAKTKLGDQKVIIYGAGSAGLGIARQLRDAMVATDGLSKEEATSRFYLLDRFGLVRKGLAAERVREDQAEFARAEEEWNPDSDTAICLLDVVKRVHPTVLIGTSTHAGAFTKEVIEEMAKHVERPIIFPLSNPSRLVEVHPHDANEWTGGKALLATGSPFPPAKMPSGKDYNIAECNNALVYPGLGFGAMLAKSKRVTDTMIIAGAQRLAALSPALSDPDDALLPDFGDAPDVNFEVGVAVAEQAVEEGTAGVGWAKEEVRARAEEKRWQPVYGEYIYDPEGER</sequence>
<dbReference type="STRING" id="578458.D8QKY0"/>
<dbReference type="SMART" id="SM00919">
    <property type="entry name" value="Malic_M"/>
    <property type="match status" value="1"/>
</dbReference>
<dbReference type="PANTHER" id="PTHR23406">
    <property type="entry name" value="MALIC ENZYME-RELATED"/>
    <property type="match status" value="1"/>
</dbReference>
<dbReference type="Gene3D" id="3.40.50.720">
    <property type="entry name" value="NAD(P)-binding Rossmann-like Domain"/>
    <property type="match status" value="1"/>
</dbReference>
<proteinExistence type="inferred from homology"/>
<organism evidence="12">
    <name type="scientific">Schizophyllum commune (strain H4-8 / FGSC 9210)</name>
    <name type="common">Split gill fungus</name>
    <dbReference type="NCBI Taxonomy" id="578458"/>
    <lineage>
        <taxon>Eukaryota</taxon>
        <taxon>Fungi</taxon>
        <taxon>Dikarya</taxon>
        <taxon>Basidiomycota</taxon>
        <taxon>Agaricomycotina</taxon>
        <taxon>Agaricomycetes</taxon>
        <taxon>Agaricomycetidae</taxon>
        <taxon>Agaricales</taxon>
        <taxon>Schizophyllaceae</taxon>
        <taxon>Schizophyllum</taxon>
    </lineage>
</organism>
<dbReference type="InterPro" id="IPR037062">
    <property type="entry name" value="Malic_N_dom_sf"/>
</dbReference>
<dbReference type="InterPro" id="IPR012301">
    <property type="entry name" value="Malic_N_dom"/>
</dbReference>
<keyword evidence="12" id="KW-1185">Reference proteome</keyword>
<keyword evidence="3 7" id="KW-0479">Metal-binding</keyword>
<dbReference type="PRINTS" id="PR00072">
    <property type="entry name" value="MALOXRDTASE"/>
</dbReference>
<feature type="binding site" evidence="7">
    <location>
        <position position="245"/>
    </location>
    <ligand>
        <name>a divalent metal cation</name>
        <dbReference type="ChEBI" id="CHEBI:60240"/>
    </ligand>
</feature>
<keyword evidence="8" id="KW-0560">Oxidoreductase</keyword>
<dbReference type="GO" id="GO:0006108">
    <property type="term" value="P:malate metabolic process"/>
    <property type="evidence" value="ECO:0007669"/>
    <property type="project" value="TreeGrafter"/>
</dbReference>
<dbReference type="VEuPathDB" id="FungiDB:SCHCODRAFT_02644610"/>
<evidence type="ECO:0000313" key="12">
    <source>
        <dbReference type="Proteomes" id="UP000007431"/>
    </source>
</evidence>
<dbReference type="SMART" id="SM01274">
    <property type="entry name" value="malic"/>
    <property type="match status" value="1"/>
</dbReference>
<dbReference type="InterPro" id="IPR012302">
    <property type="entry name" value="Malic_NAD-bd"/>
</dbReference>
<evidence type="ECO:0000256" key="7">
    <source>
        <dbReference type="PIRSR" id="PIRSR000106-3"/>
    </source>
</evidence>
<evidence type="ECO:0000256" key="3">
    <source>
        <dbReference type="ARBA" id="ARBA00022723"/>
    </source>
</evidence>
<feature type="active site" description="Proton donor" evidence="5">
    <location>
        <position position="102"/>
    </location>
</feature>
<dbReference type="PROSITE" id="PS00331">
    <property type="entry name" value="MALIC_ENZYMES"/>
    <property type="match status" value="1"/>
</dbReference>
<dbReference type="InParanoid" id="D8QKY0"/>
<protein>
    <recommendedName>
        <fullName evidence="8">Malic enzyme</fullName>
    </recommendedName>
</protein>
<evidence type="ECO:0000256" key="4">
    <source>
        <dbReference type="ARBA" id="ARBA00023027"/>
    </source>
</evidence>
<dbReference type="NCBIfam" id="NF010052">
    <property type="entry name" value="PRK13529.1"/>
    <property type="match status" value="1"/>
</dbReference>
<keyword evidence="4" id="KW-0520">NAD</keyword>
<dbReference type="EMBL" id="GL377317">
    <property type="protein sequence ID" value="EFI91509.1"/>
    <property type="molecule type" value="Genomic_DNA"/>
</dbReference>
<dbReference type="OMA" id="AETWAYP"/>
<dbReference type="Gene3D" id="3.40.50.10380">
    <property type="entry name" value="Malic enzyme, N-terminal domain"/>
    <property type="match status" value="1"/>
</dbReference>
<feature type="active site" description="Proton acceptor" evidence="5">
    <location>
        <position position="174"/>
    </location>
</feature>
<evidence type="ECO:0000256" key="8">
    <source>
        <dbReference type="RuleBase" id="RU003426"/>
    </source>
</evidence>
<feature type="binding site" evidence="7">
    <location>
        <position position="246"/>
    </location>
    <ligand>
        <name>a divalent metal cation</name>
        <dbReference type="ChEBI" id="CHEBI:60240"/>
    </ligand>
</feature>
<reference evidence="11 12" key="1">
    <citation type="journal article" date="2010" name="Nat. Biotechnol.">
        <title>Genome sequence of the model mushroom Schizophyllum commune.</title>
        <authorList>
            <person name="Ohm R.A."/>
            <person name="de Jong J.F."/>
            <person name="Lugones L.G."/>
            <person name="Aerts A."/>
            <person name="Kothe E."/>
            <person name="Stajich J.E."/>
            <person name="de Vries R.P."/>
            <person name="Record E."/>
            <person name="Levasseur A."/>
            <person name="Baker S.E."/>
            <person name="Bartholomew K.A."/>
            <person name="Coutinho P.M."/>
            <person name="Erdmann S."/>
            <person name="Fowler T.J."/>
            <person name="Gathman A.C."/>
            <person name="Lombard V."/>
            <person name="Henrissat B."/>
            <person name="Knabe N."/>
            <person name="Kuees U."/>
            <person name="Lilly W.W."/>
            <person name="Lindquist E."/>
            <person name="Lucas S."/>
            <person name="Magnuson J.K."/>
            <person name="Piumi F."/>
            <person name="Raudaskoski M."/>
            <person name="Salamov A."/>
            <person name="Schmutz J."/>
            <person name="Schwarze F.W.M.R."/>
            <person name="vanKuyk P.A."/>
            <person name="Horton J.S."/>
            <person name="Grigoriev I.V."/>
            <person name="Woesten H.A.B."/>
        </authorList>
    </citation>
    <scope>NUCLEOTIDE SEQUENCE [LARGE SCALE GENOMIC DNA]</scope>
    <source>
        <strain evidence="12">H4-8 / FGSC 9210</strain>
    </source>
</reference>
<dbReference type="GO" id="GO:0004471">
    <property type="term" value="F:malate dehydrogenase (decarboxylating) (NAD+) activity"/>
    <property type="evidence" value="ECO:0007669"/>
    <property type="project" value="TreeGrafter"/>
</dbReference>
<dbReference type="SUPFAM" id="SSF53223">
    <property type="entry name" value="Aminoacid dehydrogenase-like, N-terminal domain"/>
    <property type="match status" value="1"/>
</dbReference>
<dbReference type="PANTHER" id="PTHR23406:SF34">
    <property type="entry name" value="NAD-DEPENDENT MALIC ENZYME, MITOCHONDRIAL"/>
    <property type="match status" value="1"/>
</dbReference>
<comment type="cofactor">
    <cofactor evidence="1">
        <name>Mn(2+)</name>
        <dbReference type="ChEBI" id="CHEBI:29035"/>
    </cofactor>
</comment>
<dbReference type="InterPro" id="IPR015884">
    <property type="entry name" value="Malic_enzyme_CS"/>
</dbReference>
<dbReference type="InterPro" id="IPR046346">
    <property type="entry name" value="Aminoacid_DH-like_N_sf"/>
</dbReference>
<dbReference type="SUPFAM" id="SSF51735">
    <property type="entry name" value="NAD(P)-binding Rossmann-fold domains"/>
    <property type="match status" value="1"/>
</dbReference>
<feature type="binding site" evidence="6">
    <location>
        <position position="418"/>
    </location>
    <ligand>
        <name>(S)-malate</name>
        <dbReference type="ChEBI" id="CHEBI:15589"/>
    </ligand>
</feature>
<dbReference type="InterPro" id="IPR001891">
    <property type="entry name" value="Malic_OxRdtase"/>
</dbReference>
<dbReference type="eggNOG" id="KOG1257">
    <property type="taxonomic scope" value="Eukaryota"/>
</dbReference>
<name>D8QKY0_SCHCM</name>
<feature type="domain" description="Malic enzyme N-terminal" evidence="10">
    <location>
        <begin position="79"/>
        <end position="260"/>
    </location>
</feature>
<dbReference type="FunCoup" id="D8QKY0">
    <property type="interactions" value="330"/>
</dbReference>
<evidence type="ECO:0000256" key="1">
    <source>
        <dbReference type="ARBA" id="ARBA00001936"/>
    </source>
</evidence>
<feature type="binding site" evidence="7">
    <location>
        <position position="269"/>
    </location>
    <ligand>
        <name>a divalent metal cation</name>
        <dbReference type="ChEBI" id="CHEBI:60240"/>
    </ligand>
</feature>
<evidence type="ECO:0000259" key="9">
    <source>
        <dbReference type="SMART" id="SM00919"/>
    </source>
</evidence>
<dbReference type="Pfam" id="PF03949">
    <property type="entry name" value="Malic_M"/>
    <property type="match status" value="1"/>
</dbReference>
<comment type="cofactor">
    <cofactor evidence="7">
        <name>Mg(2+)</name>
        <dbReference type="ChEBI" id="CHEBI:18420"/>
    </cofactor>
    <cofactor evidence="7">
        <name>Mn(2+)</name>
        <dbReference type="ChEBI" id="CHEBI:29035"/>
    </cofactor>
    <text evidence="7">Divalent metal cations. Prefers magnesium or manganese.</text>
</comment>
<dbReference type="AlphaFoldDB" id="D8QKY0"/>
<dbReference type="GO" id="GO:0046872">
    <property type="term" value="F:metal ion binding"/>
    <property type="evidence" value="ECO:0007669"/>
    <property type="project" value="UniProtKB-KW"/>
</dbReference>
<dbReference type="GO" id="GO:0005829">
    <property type="term" value="C:cytosol"/>
    <property type="evidence" value="ECO:0007669"/>
    <property type="project" value="TreeGrafter"/>
</dbReference>
<gene>
    <name evidence="11" type="ORF">SCHCODRAFT_62284</name>
</gene>
<dbReference type="HOGENOM" id="CLU_011405_5_2_1"/>
<evidence type="ECO:0000259" key="10">
    <source>
        <dbReference type="SMART" id="SM01274"/>
    </source>
</evidence>
<evidence type="ECO:0000256" key="2">
    <source>
        <dbReference type="ARBA" id="ARBA00008785"/>
    </source>
</evidence>
<dbReference type="GO" id="GO:0005739">
    <property type="term" value="C:mitochondrion"/>
    <property type="evidence" value="ECO:0007669"/>
    <property type="project" value="TreeGrafter"/>
</dbReference>
<dbReference type="Proteomes" id="UP000007431">
    <property type="component" value="Unassembled WGS sequence"/>
</dbReference>
<dbReference type="GO" id="GO:0051287">
    <property type="term" value="F:NAD binding"/>
    <property type="evidence" value="ECO:0007669"/>
    <property type="project" value="InterPro"/>
</dbReference>
<evidence type="ECO:0000256" key="6">
    <source>
        <dbReference type="PIRSR" id="PIRSR000106-2"/>
    </source>
</evidence>
<dbReference type="InterPro" id="IPR036291">
    <property type="entry name" value="NAD(P)-bd_dom_sf"/>
</dbReference>